<dbReference type="EMBL" id="JAURVH010001516">
    <property type="protein sequence ID" value="KAK5930089.1"/>
    <property type="molecule type" value="Genomic_DNA"/>
</dbReference>
<keyword evidence="3" id="KW-0238">DNA-binding</keyword>
<accession>A0AAN8DXC7</accession>
<dbReference type="CDD" id="cd09275">
    <property type="entry name" value="RNase_HI_RT_DIRS1"/>
    <property type="match status" value="1"/>
</dbReference>
<dbReference type="InterPro" id="IPR052055">
    <property type="entry name" value="Hepadnavirus_pol/RT"/>
</dbReference>
<comment type="similarity">
    <text evidence="1">Belongs to the beta type-B retroviral polymerase family. HERV class-II K(HML-2) pol subfamily.</text>
</comment>
<feature type="region of interest" description="Disordered" evidence="4">
    <location>
        <begin position="588"/>
        <end position="613"/>
    </location>
</feature>
<dbReference type="GO" id="GO:0003677">
    <property type="term" value="F:DNA binding"/>
    <property type="evidence" value="ECO:0007669"/>
    <property type="project" value="UniProtKB-KW"/>
</dbReference>
<dbReference type="Proteomes" id="UP001331515">
    <property type="component" value="Unassembled WGS sequence"/>
</dbReference>
<dbReference type="SUPFAM" id="SSF56672">
    <property type="entry name" value="DNA/RNA polymerases"/>
    <property type="match status" value="1"/>
</dbReference>
<dbReference type="PANTHER" id="PTHR33050:SF7">
    <property type="entry name" value="RIBONUCLEASE H"/>
    <property type="match status" value="1"/>
</dbReference>
<organism evidence="6 7">
    <name type="scientific">Champsocephalus gunnari</name>
    <name type="common">Mackerel icefish</name>
    <dbReference type="NCBI Taxonomy" id="52237"/>
    <lineage>
        <taxon>Eukaryota</taxon>
        <taxon>Metazoa</taxon>
        <taxon>Chordata</taxon>
        <taxon>Craniata</taxon>
        <taxon>Vertebrata</taxon>
        <taxon>Euteleostomi</taxon>
        <taxon>Actinopterygii</taxon>
        <taxon>Neopterygii</taxon>
        <taxon>Teleostei</taxon>
        <taxon>Neoteleostei</taxon>
        <taxon>Acanthomorphata</taxon>
        <taxon>Eupercaria</taxon>
        <taxon>Perciformes</taxon>
        <taxon>Notothenioidei</taxon>
        <taxon>Channichthyidae</taxon>
        <taxon>Champsocephalus</taxon>
    </lineage>
</organism>
<dbReference type="Gene3D" id="3.10.10.10">
    <property type="entry name" value="HIV Type 1 Reverse Transcriptase, subunit A, domain 1"/>
    <property type="match status" value="1"/>
</dbReference>
<reference evidence="6 7" key="1">
    <citation type="journal article" date="2023" name="Mol. Biol. Evol.">
        <title>Genomics of Secondarily Temperate Adaptation in the Only Non-Antarctic Icefish.</title>
        <authorList>
            <person name="Rivera-Colon A.G."/>
            <person name="Rayamajhi N."/>
            <person name="Minhas B.F."/>
            <person name="Madrigal G."/>
            <person name="Bilyk K.T."/>
            <person name="Yoon V."/>
            <person name="Hune M."/>
            <person name="Gregory S."/>
            <person name="Cheng C.H.C."/>
            <person name="Catchen J.M."/>
        </authorList>
    </citation>
    <scope>NUCLEOTIDE SEQUENCE [LARGE SCALE GENOMIC DNA]</scope>
    <source>
        <tissue evidence="6">White muscle</tissue>
    </source>
</reference>
<proteinExistence type="inferred from homology"/>
<protein>
    <recommendedName>
        <fullName evidence="2">ribonuclease H</fullName>
        <ecNumber evidence="2">3.1.26.4</ecNumber>
    </recommendedName>
</protein>
<keyword evidence="7" id="KW-1185">Reference proteome</keyword>
<dbReference type="SUPFAM" id="SSF47823">
    <property type="entry name" value="lambda integrase-like, N-terminal domain"/>
    <property type="match status" value="1"/>
</dbReference>
<evidence type="ECO:0000313" key="6">
    <source>
        <dbReference type="EMBL" id="KAK5930089.1"/>
    </source>
</evidence>
<evidence type="ECO:0000259" key="5">
    <source>
        <dbReference type="PROSITE" id="PS50878"/>
    </source>
</evidence>
<dbReference type="InterPro" id="IPR043502">
    <property type="entry name" value="DNA/RNA_pol_sf"/>
</dbReference>
<dbReference type="Gene3D" id="1.10.150.130">
    <property type="match status" value="1"/>
</dbReference>
<dbReference type="InterPro" id="IPR000477">
    <property type="entry name" value="RT_dom"/>
</dbReference>
<dbReference type="CDD" id="cd03714">
    <property type="entry name" value="RT_DIRS1"/>
    <property type="match status" value="1"/>
</dbReference>
<feature type="compositionally biased region" description="Polar residues" evidence="4">
    <location>
        <begin position="564"/>
        <end position="573"/>
    </location>
</feature>
<comment type="caution">
    <text evidence="6">The sequence shown here is derived from an EMBL/GenBank/DDBJ whole genome shotgun (WGS) entry which is preliminary data.</text>
</comment>
<dbReference type="PROSITE" id="PS50878">
    <property type="entry name" value="RT_POL"/>
    <property type="match status" value="1"/>
</dbReference>
<evidence type="ECO:0000256" key="1">
    <source>
        <dbReference type="ARBA" id="ARBA00010879"/>
    </source>
</evidence>
<dbReference type="Gene3D" id="3.30.70.270">
    <property type="match status" value="1"/>
</dbReference>
<evidence type="ECO:0000313" key="7">
    <source>
        <dbReference type="Proteomes" id="UP001331515"/>
    </source>
</evidence>
<dbReference type="PANTHER" id="PTHR33050">
    <property type="entry name" value="REVERSE TRANSCRIPTASE DOMAIN-CONTAINING PROTEIN"/>
    <property type="match status" value="1"/>
</dbReference>
<dbReference type="InterPro" id="IPR043128">
    <property type="entry name" value="Rev_trsase/Diguanyl_cyclase"/>
</dbReference>
<gene>
    <name evidence="6" type="ORF">CgunFtcFv8_026353</name>
</gene>
<feature type="region of interest" description="Disordered" evidence="4">
    <location>
        <begin position="548"/>
        <end position="573"/>
    </location>
</feature>
<evidence type="ECO:0000256" key="3">
    <source>
        <dbReference type="ARBA" id="ARBA00023125"/>
    </source>
</evidence>
<name>A0AAN8DXC7_CHAGU</name>
<evidence type="ECO:0000256" key="2">
    <source>
        <dbReference type="ARBA" id="ARBA00012180"/>
    </source>
</evidence>
<dbReference type="EC" id="3.1.26.4" evidence="2"/>
<dbReference type="InterPro" id="IPR010998">
    <property type="entry name" value="Integrase_recombinase_N"/>
</dbReference>
<dbReference type="GO" id="GO:0004523">
    <property type="term" value="F:RNA-DNA hybrid ribonuclease activity"/>
    <property type="evidence" value="ECO:0007669"/>
    <property type="project" value="UniProtKB-EC"/>
</dbReference>
<sequence>MPFNTVLWGMETQLCTIKVEVDRTLKQGYSLQFCSVPPPFMGIREVKLSSREGMSFLSAEIQALVQKQAVSVVHPQRREEGLYSIYFLVPKKTGEFRPILDLRGLNRHISRRKFCMLTMTQLLGLVQPGDWFTTIDLKDAYFHVEIAPKHRKYLRFAFQGIAYEYNRLLFGYSLSPRTFSKCVATVLQPLRAHGMRVLFYIDDLIVMAGSREQAMLCTAQLITHLTRLGFAINWKKSTPIPHQRALYLGVVLDAGTLRATLSESRRASLLQGVRRLRQGATVTAFTVMQTLGLMAAAHMMVPLGLLHMRRLQRWFSSLRLDPKRHKWRLVTIPPSVRGNLRFWGSPDHLRRGSPLGRVTSYITVFTDASGTGWGGTCLKRAIGGRWALTESRHSNLLELRAVVLVLRHFRPLIQGEHVMVRSDNSTTVAYINKQGGVRSAALLTTAERLWLWASEVVLSLRALHIPGLENGGANLMSRGGPLPGEWVLHPKVVKQIWAQFGRAEVDLFASRRNSHCALWFSVARSDDPPVAGGRVCTRAMAKEAAIRLSTAASHSPPPGESEARTSVSHPSGSGSCWGAVVLRDDTDEGGPALGGSPVRPSSPGLAPERDRLRRGGLSDSVIQSIQAARAGSTTACYRPKWLGFQRWCEERRIEPLSCELGSILSFLQLLVDRGIAHSTVKVYAAAISACHEGFGGRSAFSQPLRSRFLQGVRRLRPVVHASSPQWDLPLVLEALASGPFELLELSSLKALSWKTALLLALTSAKRVSGLTALSVHPSCLQIRGDRSGATLRPNPSFVPKSLKSAFRSRAIQLGGFRLPPHGGTREAKLHLLCPVRALAYYVERTAALRRTEQLFVCFGGGVIGKALSKKRLAGWLCEPAPRGFVHTPHGLWLRQQPYLTV</sequence>
<dbReference type="Pfam" id="PF00078">
    <property type="entry name" value="RVT_1"/>
    <property type="match status" value="1"/>
</dbReference>
<dbReference type="AlphaFoldDB" id="A0AAN8DXC7"/>
<feature type="domain" description="Reverse transcriptase" evidence="5">
    <location>
        <begin position="70"/>
        <end position="252"/>
    </location>
</feature>
<evidence type="ECO:0000256" key="4">
    <source>
        <dbReference type="SAM" id="MobiDB-lite"/>
    </source>
</evidence>